<dbReference type="PANTHER" id="PTHR48014:SF3">
    <property type="entry name" value="PROTEIN KINASE DOMAIN-CONTAINING PROTEIN"/>
    <property type="match status" value="1"/>
</dbReference>
<feature type="compositionally biased region" description="Polar residues" evidence="2">
    <location>
        <begin position="1"/>
        <end position="26"/>
    </location>
</feature>
<dbReference type="PROSITE" id="PS50011">
    <property type="entry name" value="PROTEIN_KINASE_DOM"/>
    <property type="match status" value="1"/>
</dbReference>
<dbReference type="Pfam" id="PF00069">
    <property type="entry name" value="Pkinase"/>
    <property type="match status" value="1"/>
</dbReference>
<dbReference type="GO" id="GO:0005524">
    <property type="term" value="F:ATP binding"/>
    <property type="evidence" value="ECO:0007669"/>
    <property type="project" value="InterPro"/>
</dbReference>
<keyword evidence="4" id="KW-0418">Kinase</keyword>
<dbReference type="GO" id="GO:0043539">
    <property type="term" value="F:protein serine/threonine kinase activator activity"/>
    <property type="evidence" value="ECO:0007669"/>
    <property type="project" value="InterPro"/>
</dbReference>
<dbReference type="AlphaFoldDB" id="A0AAW2VID2"/>
<evidence type="ECO:0000259" key="3">
    <source>
        <dbReference type="PROSITE" id="PS50011"/>
    </source>
</evidence>
<feature type="domain" description="Protein kinase" evidence="3">
    <location>
        <begin position="93"/>
        <end position="397"/>
    </location>
</feature>
<evidence type="ECO:0000313" key="4">
    <source>
        <dbReference type="EMBL" id="KAL0428947.1"/>
    </source>
</evidence>
<dbReference type="EMBL" id="JACGWJ010000003">
    <property type="protein sequence ID" value="KAL0428947.1"/>
    <property type="molecule type" value="Genomic_DNA"/>
</dbReference>
<dbReference type="InterPro" id="IPR000719">
    <property type="entry name" value="Prot_kinase_dom"/>
</dbReference>
<dbReference type="Gene3D" id="1.10.510.10">
    <property type="entry name" value="Transferase(Phosphotransferase) domain 1"/>
    <property type="match status" value="1"/>
</dbReference>
<name>A0AAW2VID2_SESRA</name>
<keyword evidence="4" id="KW-0808">Transferase</keyword>
<comment type="similarity">
    <text evidence="1">Belongs to the protein kinase superfamily. STE Ser/Thr protein kinase family. STE20 subfamily.</text>
</comment>
<feature type="compositionally biased region" description="Polar residues" evidence="2">
    <location>
        <begin position="52"/>
        <end position="61"/>
    </location>
</feature>
<sequence>MATNNPQTSQEPPAQMTTNSPQTSQEPLPEQAEMATTNPQTSQEPPPEQDLSGDNTESGPSTEAAVTEQDDSSNSNPLMILLDPNGVHGREQFRIMDPIGTAFNGSLQVYKAAYIADRGETYAAMSLRDVFVSVKYLSVNPETDASVNLRARIEKNALIPEHPNIMGTRNAFFYKGKMCVIFPFMDLGSMRSILTHKFRYGMLEGCTRGILRETLRGLSFIHSRGHVHKEISAGHIFLNGKPEIKLSFSASVFDLNEDQVMPSSSSSSSFLPAASICEWAAAPEIQESDNSEYTQAADIWSIGITALELAYGGLKVMNREALENLVAKINLKKKLPKRISKEGDWTRLDKLSCLTPIGPHFKNNRFSKEFESLVVKCLSLDPTKRPTADELLQDEIFTNLNMSVRFIAALVKD</sequence>
<reference evidence="4" key="1">
    <citation type="submission" date="2020-06" db="EMBL/GenBank/DDBJ databases">
        <authorList>
            <person name="Li T."/>
            <person name="Hu X."/>
            <person name="Zhang T."/>
            <person name="Song X."/>
            <person name="Zhang H."/>
            <person name="Dai N."/>
            <person name="Sheng W."/>
            <person name="Hou X."/>
            <person name="Wei L."/>
        </authorList>
    </citation>
    <scope>NUCLEOTIDE SEQUENCE</scope>
    <source>
        <strain evidence="4">G02</strain>
        <tissue evidence="4">Leaf</tissue>
    </source>
</reference>
<evidence type="ECO:0000256" key="1">
    <source>
        <dbReference type="ARBA" id="ARBA00008874"/>
    </source>
</evidence>
<dbReference type="SUPFAM" id="SSF56112">
    <property type="entry name" value="Protein kinase-like (PK-like)"/>
    <property type="match status" value="1"/>
</dbReference>
<organism evidence="4">
    <name type="scientific">Sesamum radiatum</name>
    <name type="common">Black benniseed</name>
    <dbReference type="NCBI Taxonomy" id="300843"/>
    <lineage>
        <taxon>Eukaryota</taxon>
        <taxon>Viridiplantae</taxon>
        <taxon>Streptophyta</taxon>
        <taxon>Embryophyta</taxon>
        <taxon>Tracheophyta</taxon>
        <taxon>Spermatophyta</taxon>
        <taxon>Magnoliopsida</taxon>
        <taxon>eudicotyledons</taxon>
        <taxon>Gunneridae</taxon>
        <taxon>Pentapetalae</taxon>
        <taxon>asterids</taxon>
        <taxon>lamiids</taxon>
        <taxon>Lamiales</taxon>
        <taxon>Pedaliaceae</taxon>
        <taxon>Sesamum</taxon>
    </lineage>
</organism>
<dbReference type="GO" id="GO:0004672">
    <property type="term" value="F:protein kinase activity"/>
    <property type="evidence" value="ECO:0007669"/>
    <property type="project" value="InterPro"/>
</dbReference>
<dbReference type="InterPro" id="IPR011009">
    <property type="entry name" value="Kinase-like_dom_sf"/>
</dbReference>
<dbReference type="InterPro" id="IPR047173">
    <property type="entry name" value="STRAD_A/B-like"/>
</dbReference>
<comment type="caution">
    <text evidence="4">The sequence shown here is derived from an EMBL/GenBank/DDBJ whole genome shotgun (WGS) entry which is preliminary data.</text>
</comment>
<feature type="region of interest" description="Disordered" evidence="2">
    <location>
        <begin position="1"/>
        <end position="81"/>
    </location>
</feature>
<feature type="compositionally biased region" description="Polar residues" evidence="2">
    <location>
        <begin position="34"/>
        <end position="43"/>
    </location>
</feature>
<reference evidence="4" key="2">
    <citation type="journal article" date="2024" name="Plant">
        <title>Genomic evolution and insights into agronomic trait innovations of Sesamum species.</title>
        <authorList>
            <person name="Miao H."/>
            <person name="Wang L."/>
            <person name="Qu L."/>
            <person name="Liu H."/>
            <person name="Sun Y."/>
            <person name="Le M."/>
            <person name="Wang Q."/>
            <person name="Wei S."/>
            <person name="Zheng Y."/>
            <person name="Lin W."/>
            <person name="Duan Y."/>
            <person name="Cao H."/>
            <person name="Xiong S."/>
            <person name="Wang X."/>
            <person name="Wei L."/>
            <person name="Li C."/>
            <person name="Ma Q."/>
            <person name="Ju M."/>
            <person name="Zhao R."/>
            <person name="Li G."/>
            <person name="Mu C."/>
            <person name="Tian Q."/>
            <person name="Mei H."/>
            <person name="Zhang T."/>
            <person name="Gao T."/>
            <person name="Zhang H."/>
        </authorList>
    </citation>
    <scope>NUCLEOTIDE SEQUENCE</scope>
    <source>
        <strain evidence="4">G02</strain>
    </source>
</reference>
<gene>
    <name evidence="4" type="ORF">Sradi_0520700</name>
</gene>
<evidence type="ECO:0000256" key="2">
    <source>
        <dbReference type="SAM" id="MobiDB-lite"/>
    </source>
</evidence>
<proteinExistence type="inferred from homology"/>
<protein>
    <submittedName>
        <fullName evidence="4">Serine/threonine-protein kinase BLUS1</fullName>
    </submittedName>
</protein>
<dbReference type="PANTHER" id="PTHR48014">
    <property type="entry name" value="SERINE/THREONINE-PROTEIN KINASE FRAY2"/>
    <property type="match status" value="1"/>
</dbReference>
<accession>A0AAW2VID2</accession>